<proteinExistence type="predicted"/>
<dbReference type="KEGG" id="pft:JBW_03630"/>
<evidence type="ECO:0000313" key="2">
    <source>
        <dbReference type="Proteomes" id="UP000005361"/>
    </source>
</evidence>
<dbReference type="AlphaFoldDB" id="I9NL55"/>
<reference evidence="1 2" key="1">
    <citation type="journal article" date="2015" name="Genome Announc.">
        <title>Complete Genome Sequence of Pelosinus fermentans JBW45, a Member of a Remarkably Competitive Group of Negativicutes in the Firmicutes Phylum.</title>
        <authorList>
            <person name="De Leon K.B."/>
            <person name="Utturkar S.M."/>
            <person name="Camilleri L.B."/>
            <person name="Elias D.A."/>
            <person name="Arkin A.P."/>
            <person name="Fields M.W."/>
            <person name="Brown S.D."/>
            <person name="Wall J.D."/>
        </authorList>
    </citation>
    <scope>NUCLEOTIDE SEQUENCE [LARGE SCALE GENOMIC DNA]</scope>
    <source>
        <strain evidence="1 2">JBW45</strain>
    </source>
</reference>
<name>I9NL55_9FIRM</name>
<accession>I9NL55</accession>
<sequence>MKEEQIGEMDIEKLIVCIAGKKGHLSEIHNYRSYQVISHVEIDTVNDRQMQCGSNI</sequence>
<protein>
    <submittedName>
        <fullName evidence="1">Uncharacterized protein</fullName>
    </submittedName>
</protein>
<dbReference type="RefSeq" id="WP_007960619.1">
    <property type="nucleotide sequence ID" value="NZ_CP010978.1"/>
</dbReference>
<dbReference type="HOGENOM" id="CLU_3010226_0_0_9"/>
<dbReference type="EMBL" id="CP010978">
    <property type="protein sequence ID" value="AJQ28969.1"/>
    <property type="molecule type" value="Genomic_DNA"/>
</dbReference>
<organism evidence="1 2">
    <name type="scientific">Pelosinus fermentans JBW45</name>
    <dbReference type="NCBI Taxonomy" id="1192197"/>
    <lineage>
        <taxon>Bacteria</taxon>
        <taxon>Bacillati</taxon>
        <taxon>Bacillota</taxon>
        <taxon>Negativicutes</taxon>
        <taxon>Selenomonadales</taxon>
        <taxon>Sporomusaceae</taxon>
        <taxon>Pelosinus</taxon>
    </lineage>
</organism>
<dbReference type="Proteomes" id="UP000005361">
    <property type="component" value="Chromosome"/>
</dbReference>
<reference evidence="2" key="2">
    <citation type="submission" date="2015-02" db="EMBL/GenBank/DDBJ databases">
        <title>Complete Genome Sequence of Pelosinus fermentans JBW45.</title>
        <authorList>
            <person name="De Leon K.B."/>
            <person name="Utturkar S.M."/>
            <person name="Camilleri L.B."/>
            <person name="Arkin A.P."/>
            <person name="Fields M.W."/>
            <person name="Brown S.D."/>
            <person name="Wall J.D."/>
        </authorList>
    </citation>
    <scope>NUCLEOTIDE SEQUENCE [LARGE SCALE GENOMIC DNA]</scope>
    <source>
        <strain evidence="2">JBW45</strain>
    </source>
</reference>
<dbReference type="STRING" id="1192197.JBW_03630"/>
<gene>
    <name evidence="1" type="ORF">JBW_03630</name>
</gene>
<evidence type="ECO:0000313" key="1">
    <source>
        <dbReference type="EMBL" id="AJQ28969.1"/>
    </source>
</evidence>